<protein>
    <submittedName>
        <fullName evidence="3">Abi family protein</fullName>
    </submittedName>
</protein>
<evidence type="ECO:0000313" key="2">
    <source>
        <dbReference type="EMBL" id="EAH2281878.1"/>
    </source>
</evidence>
<gene>
    <name evidence="2" type="ORF">D4920_07330</name>
    <name evidence="1" type="ORF">D4B11_15745</name>
    <name evidence="3" type="ORF">D5N24_06675</name>
</gene>
<evidence type="ECO:0000313" key="5">
    <source>
        <dbReference type="Proteomes" id="UP000533021"/>
    </source>
</evidence>
<dbReference type="Proteomes" id="UP000546397">
    <property type="component" value="Unassembled WGS sequence"/>
</dbReference>
<dbReference type="Proteomes" id="UP000533021">
    <property type="component" value="Unassembled WGS sequence"/>
</dbReference>
<dbReference type="PIRSF" id="PIRSF034934">
    <property type="entry name" value="AbiF_AbiD"/>
    <property type="match status" value="1"/>
</dbReference>
<sequence>MWNRRGRFIYFERCPQMKRQDKPATTYQVQVTKMKKKNIIIENEAFAISFLKKVQYYRLSGYWLSYFEDREKDILKPGITFEKISSIYLFDKELRNMLLSMLDTIETEFKSNLAYDFSHNCGPLSYKDVNNFRRPEYYAKWLNKFYNSISYSDTNRELYIEWYKNEYNGKFPFWIVVELCNFNDISKFYSNLHIKVKKNVVKIYGYDAEYIQSWLHTVVLIRNICAHNGRLYNRTITVSPKLPKGTVRLNVKRIFIVVYIFKFLCIDQREWEDFVNKIEKLIQKYQDSIELEMIGFPEMWQEILTDECTSETSK</sequence>
<proteinExistence type="predicted"/>
<dbReference type="Proteomes" id="UP000530452">
    <property type="component" value="Unassembled WGS sequence"/>
</dbReference>
<evidence type="ECO:0000313" key="6">
    <source>
        <dbReference type="Proteomes" id="UP000546397"/>
    </source>
</evidence>
<dbReference type="InterPro" id="IPR011664">
    <property type="entry name" value="Abi_system_AbiD/AbiF-like"/>
</dbReference>
<name>A0A6W8IRE5_LISMN</name>
<accession>A0A6W8IRE5</accession>
<dbReference type="InterPro" id="IPR017034">
    <property type="entry name" value="Abi_system_AbiD/AbiF"/>
</dbReference>
<evidence type="ECO:0000313" key="4">
    <source>
        <dbReference type="Proteomes" id="UP000530452"/>
    </source>
</evidence>
<comment type="caution">
    <text evidence="3">The sequence shown here is derived from an EMBL/GenBank/DDBJ whole genome shotgun (WGS) entry which is preliminary data.</text>
</comment>
<dbReference type="Pfam" id="PF07751">
    <property type="entry name" value="Abi_2"/>
    <property type="match status" value="1"/>
</dbReference>
<evidence type="ECO:0000313" key="3">
    <source>
        <dbReference type="EMBL" id="EAH3294075.1"/>
    </source>
</evidence>
<organism evidence="3 4">
    <name type="scientific">Listeria monocytogenes</name>
    <dbReference type="NCBI Taxonomy" id="1639"/>
    <lineage>
        <taxon>Bacteria</taxon>
        <taxon>Bacillati</taxon>
        <taxon>Bacillota</taxon>
        <taxon>Bacilli</taxon>
        <taxon>Bacillales</taxon>
        <taxon>Listeriaceae</taxon>
        <taxon>Listeria</taxon>
    </lineage>
</organism>
<dbReference type="EMBL" id="AABGHY010000004">
    <property type="protein sequence ID" value="EAH3294075.1"/>
    <property type="molecule type" value="Genomic_DNA"/>
</dbReference>
<evidence type="ECO:0000313" key="1">
    <source>
        <dbReference type="EMBL" id="EAG9521223.1"/>
    </source>
</evidence>
<dbReference type="EMBL" id="AABFVG010000004">
    <property type="protein sequence ID" value="EAH2281878.1"/>
    <property type="molecule type" value="Genomic_DNA"/>
</dbReference>
<dbReference type="AlphaFoldDB" id="A0A6W8IRE5"/>
<reference evidence="4 5" key="1">
    <citation type="submission" date="2019-04" db="EMBL/GenBank/DDBJ databases">
        <authorList>
            <person name="Ashton P.M."/>
            <person name="Dallman T."/>
            <person name="Nair S."/>
            <person name="De Pinna E."/>
            <person name="Peters T."/>
            <person name="Grant K."/>
        </authorList>
    </citation>
    <scope>NUCLEOTIDE SEQUENCE [LARGE SCALE GENOMIC DNA]</scope>
    <source>
        <strain evidence="2 5">282333</strain>
        <strain evidence="3 4">282352</strain>
        <strain evidence="1 6">289003</strain>
    </source>
</reference>
<dbReference type="EMBL" id="AABEMN010000042">
    <property type="protein sequence ID" value="EAG9521223.1"/>
    <property type="molecule type" value="Genomic_DNA"/>
</dbReference>